<keyword evidence="5" id="KW-1185">Reference proteome</keyword>
<proteinExistence type="predicted"/>
<dbReference type="InterPro" id="IPR025403">
    <property type="entry name" value="TgpA-like_C"/>
</dbReference>
<reference evidence="4 5" key="1">
    <citation type="submission" date="2016-06" db="EMBL/GenBank/DDBJ databases">
        <title>Genome sequence of Oerskovia enterophila DSM 43852.</title>
        <authorList>
            <person name="Poehlein A."/>
            <person name="Jag V."/>
            <person name="Bengelsdorf F.R."/>
            <person name="Daniel R."/>
            <person name="Duerre P."/>
        </authorList>
    </citation>
    <scope>NUCLEOTIDE SEQUENCE [LARGE SCALE GENOMIC DNA]</scope>
    <source>
        <strain evidence="4 5">DSM 43852</strain>
    </source>
</reference>
<evidence type="ECO:0000256" key="1">
    <source>
        <dbReference type="SAM" id="MobiDB-lite"/>
    </source>
</evidence>
<keyword evidence="2" id="KW-0472">Membrane</keyword>
<comment type="caution">
    <text evidence="4">The sequence shown here is derived from an EMBL/GenBank/DDBJ whole genome shotgun (WGS) entry which is preliminary data.</text>
</comment>
<accession>A0ABX2Y6J9</accession>
<keyword evidence="2" id="KW-1133">Transmembrane helix</keyword>
<evidence type="ECO:0000256" key="2">
    <source>
        <dbReference type="SAM" id="Phobius"/>
    </source>
</evidence>
<dbReference type="Pfam" id="PF13559">
    <property type="entry name" value="DUF4129"/>
    <property type="match status" value="1"/>
</dbReference>
<dbReference type="Proteomes" id="UP000093412">
    <property type="component" value="Unassembled WGS sequence"/>
</dbReference>
<gene>
    <name evidence="4" type="ORF">OERS_16670</name>
</gene>
<evidence type="ECO:0000313" key="5">
    <source>
        <dbReference type="Proteomes" id="UP000093412"/>
    </source>
</evidence>
<dbReference type="RefSeq" id="WP_068625403.1">
    <property type="nucleotide sequence ID" value="NZ_MAQA01000015.1"/>
</dbReference>
<keyword evidence="2" id="KW-0812">Transmembrane</keyword>
<feature type="transmembrane region" description="Helical" evidence="2">
    <location>
        <begin position="81"/>
        <end position="102"/>
    </location>
</feature>
<evidence type="ECO:0000313" key="4">
    <source>
        <dbReference type="EMBL" id="OCI31686.1"/>
    </source>
</evidence>
<sequence length="257" mass="26654">MTGALSASLAAGQAAWSARLELPVALRGDVPVTPDADTARRWLQEELLDPVYQDQPSLLMRFIDWLVGLFDGVEVLDVNPVVASLVVVGVVLVVAVIAYVIAGPVRLSRRARTSATVFEDDTRSATDLRAAADAAAAAGDWATAVVGRYRAVVRSLEERVILDPRPGRTAHEAADAAALRLPSLADRLAGGARLFDDVRYGKVSVGAAADQTLRELDAAALATRPTPAATGPTPDPADGAGDLPVGAGTSSTTGADR</sequence>
<organism evidence="4 5">
    <name type="scientific">Oerskovia enterophila</name>
    <dbReference type="NCBI Taxonomy" id="43678"/>
    <lineage>
        <taxon>Bacteria</taxon>
        <taxon>Bacillati</taxon>
        <taxon>Actinomycetota</taxon>
        <taxon>Actinomycetes</taxon>
        <taxon>Micrococcales</taxon>
        <taxon>Cellulomonadaceae</taxon>
        <taxon>Oerskovia</taxon>
    </lineage>
</organism>
<dbReference type="EMBL" id="MAQA01000015">
    <property type="protein sequence ID" value="OCI31686.1"/>
    <property type="molecule type" value="Genomic_DNA"/>
</dbReference>
<protein>
    <recommendedName>
        <fullName evidence="3">Protein-glutamine gamma-glutamyltransferase-like C-terminal domain-containing protein</fullName>
    </recommendedName>
</protein>
<feature type="domain" description="Protein-glutamine gamma-glutamyltransferase-like C-terminal" evidence="3">
    <location>
        <begin position="148"/>
        <end position="217"/>
    </location>
</feature>
<name>A0ABX2Y6J9_9CELL</name>
<feature type="region of interest" description="Disordered" evidence="1">
    <location>
        <begin position="220"/>
        <end position="257"/>
    </location>
</feature>
<feature type="compositionally biased region" description="Low complexity" evidence="1">
    <location>
        <begin position="220"/>
        <end position="248"/>
    </location>
</feature>
<evidence type="ECO:0000259" key="3">
    <source>
        <dbReference type="Pfam" id="PF13559"/>
    </source>
</evidence>